<dbReference type="InterPro" id="IPR029063">
    <property type="entry name" value="SAM-dependent_MTases_sf"/>
</dbReference>
<evidence type="ECO:0000256" key="3">
    <source>
        <dbReference type="ARBA" id="ARBA00015963"/>
    </source>
</evidence>
<feature type="compositionally biased region" description="Basic and acidic residues" evidence="10">
    <location>
        <begin position="355"/>
        <end position="367"/>
    </location>
</feature>
<evidence type="ECO:0000313" key="13">
    <source>
        <dbReference type="Proteomes" id="UP001480595"/>
    </source>
</evidence>
<evidence type="ECO:0000256" key="2">
    <source>
        <dbReference type="ARBA" id="ARBA00012796"/>
    </source>
</evidence>
<evidence type="ECO:0000313" key="12">
    <source>
        <dbReference type="EMBL" id="KAK8054674.1"/>
    </source>
</evidence>
<evidence type="ECO:0000256" key="9">
    <source>
        <dbReference type="ARBA" id="ARBA00033309"/>
    </source>
</evidence>
<feature type="compositionally biased region" description="Basic and acidic residues" evidence="10">
    <location>
        <begin position="487"/>
        <end position="496"/>
    </location>
</feature>
<dbReference type="SUPFAM" id="SSF53335">
    <property type="entry name" value="S-adenosyl-L-methionine-dependent methyltransferases"/>
    <property type="match status" value="1"/>
</dbReference>
<comment type="subcellular location">
    <subcellularLocation>
        <location evidence="1">Nucleus</location>
    </subcellularLocation>
</comment>
<evidence type="ECO:0000256" key="6">
    <source>
        <dbReference type="ARBA" id="ARBA00022691"/>
    </source>
</evidence>
<feature type="compositionally biased region" description="Basic and acidic residues" evidence="10">
    <location>
        <begin position="461"/>
        <end position="476"/>
    </location>
</feature>
<dbReference type="InterPro" id="IPR014816">
    <property type="entry name" value="tRNA_MeTrfase_Gcd14"/>
</dbReference>
<feature type="region of interest" description="Disordered" evidence="10">
    <location>
        <begin position="355"/>
        <end position="405"/>
    </location>
</feature>
<dbReference type="GeneID" id="92094213"/>
<evidence type="ECO:0000259" key="11">
    <source>
        <dbReference type="Pfam" id="PF08704"/>
    </source>
</evidence>
<accession>A0ABR1U710</accession>
<evidence type="ECO:0000256" key="7">
    <source>
        <dbReference type="ARBA" id="ARBA00022694"/>
    </source>
</evidence>
<evidence type="ECO:0000256" key="8">
    <source>
        <dbReference type="ARBA" id="ARBA00023242"/>
    </source>
</evidence>
<comment type="caution">
    <text evidence="12">The sequence shown here is derived from an EMBL/GenBank/DDBJ whole genome shotgun (WGS) entry which is preliminary data.</text>
</comment>
<keyword evidence="7" id="KW-0819">tRNA processing</keyword>
<dbReference type="Gene3D" id="3.10.330.20">
    <property type="match status" value="1"/>
</dbReference>
<feature type="domain" description="tRNA (adenine(58)-N(1))-methyltransferase catalytic subunit TRM61 C-terminal" evidence="11">
    <location>
        <begin position="120"/>
        <end position="433"/>
    </location>
</feature>
<evidence type="ECO:0000256" key="5">
    <source>
        <dbReference type="ARBA" id="ARBA00022679"/>
    </source>
</evidence>
<dbReference type="PANTHER" id="PTHR12133">
    <property type="entry name" value="TRNA (ADENINE(58)-N(1))-METHYLTRANSFERASE"/>
    <property type="match status" value="1"/>
</dbReference>
<evidence type="ECO:0000256" key="1">
    <source>
        <dbReference type="ARBA" id="ARBA00004123"/>
    </source>
</evidence>
<feature type="compositionally biased region" description="Basic residues" evidence="10">
    <location>
        <begin position="477"/>
        <end position="486"/>
    </location>
</feature>
<reference evidence="12 13" key="1">
    <citation type="submission" date="2023-01" db="EMBL/GenBank/DDBJ databases">
        <title>Analysis of 21 Apiospora genomes using comparative genomics revels a genus with tremendous synthesis potential of carbohydrate active enzymes and secondary metabolites.</title>
        <authorList>
            <person name="Sorensen T."/>
        </authorList>
    </citation>
    <scope>NUCLEOTIDE SEQUENCE [LARGE SCALE GENOMIC DNA]</scope>
    <source>
        <strain evidence="12 13">CBS 135458</strain>
    </source>
</reference>
<evidence type="ECO:0000256" key="10">
    <source>
        <dbReference type="SAM" id="MobiDB-lite"/>
    </source>
</evidence>
<protein>
    <recommendedName>
        <fullName evidence="3">tRNA (adenine(58)-N(1))-methyltransferase catalytic subunit TRM61</fullName>
        <ecNumber evidence="2">2.1.1.220</ecNumber>
    </recommendedName>
    <alternativeName>
        <fullName evidence="9">tRNA(m1A58)-methyltransferase subunit TRM61</fullName>
    </alternativeName>
</protein>
<keyword evidence="5" id="KW-0808">Transferase</keyword>
<dbReference type="Gene3D" id="3.40.50.150">
    <property type="entry name" value="Vaccinia Virus protein VP39"/>
    <property type="match status" value="1"/>
</dbReference>
<dbReference type="PROSITE" id="PS51620">
    <property type="entry name" value="SAM_TRM61"/>
    <property type="match status" value="1"/>
</dbReference>
<feature type="region of interest" description="Disordered" evidence="10">
    <location>
        <begin position="78"/>
        <end position="114"/>
    </location>
</feature>
<dbReference type="EC" id="2.1.1.220" evidence="2"/>
<proteinExistence type="predicted"/>
<dbReference type="Pfam" id="PF08704">
    <property type="entry name" value="GCD14"/>
    <property type="match status" value="1"/>
</dbReference>
<feature type="region of interest" description="Disordered" evidence="10">
    <location>
        <begin position="461"/>
        <end position="520"/>
    </location>
</feature>
<keyword evidence="6" id="KW-0949">S-adenosyl-L-methionine</keyword>
<keyword evidence="4" id="KW-0489">Methyltransferase</keyword>
<keyword evidence="13" id="KW-1185">Reference proteome</keyword>
<feature type="compositionally biased region" description="Acidic residues" evidence="10">
    <location>
        <begin position="372"/>
        <end position="382"/>
    </location>
</feature>
<gene>
    <name evidence="12" type="ORF">PG994_009741</name>
</gene>
<sequence length="520" mass="57585">MGAASPFLEPGTRTSANSLAIVHLSRDNLLPVILQESKGEVDGYAEGSVINTRFGSFPHTTLINQPWGAQVRASIVDTGSRGRKRKLQDQETAVEDSEGAGSTTTPGQATPKDLETASSGFVHILPPTPEVWTTSLPHRTQVVYTPDYSYILHRIRARPGMRIIEAGAGSGSFTHASVRAVYSGYPKADDDARGKVFSFEFNETRFHKMEAEVEAHGLKDLVKVSHRDVYNNGFLVDGKSPEAECVFLDLPAPWKALPHLSRSKPAGVEQDAPWVSPLRSDRTVHLCSFSPCIEQVTKTVEVMRQLGWMQIEMFEVSHKRVNVMRERVGLNMPTDRGSNLSPYDVGEAVQRLREVESKSKEFHERTQGVENGEVDVDMDDAPEAQKTNGTPAKGANESKAPISSSAKPYMMGRLIHRTEPEIKTHTSYLVFAVMPQEWTEEQEAAAFAQWPCGRESKVIGKLDKESRKREKRELLHAKSKSKRKRGKDGEAEKAGEAGETEVDNEQDPKRSKPDPQVASS</sequence>
<dbReference type="Proteomes" id="UP001480595">
    <property type="component" value="Unassembled WGS sequence"/>
</dbReference>
<dbReference type="InterPro" id="IPR049470">
    <property type="entry name" value="TRM61_C"/>
</dbReference>
<organism evidence="12 13">
    <name type="scientific">Apiospora phragmitis</name>
    <dbReference type="NCBI Taxonomy" id="2905665"/>
    <lineage>
        <taxon>Eukaryota</taxon>
        <taxon>Fungi</taxon>
        <taxon>Dikarya</taxon>
        <taxon>Ascomycota</taxon>
        <taxon>Pezizomycotina</taxon>
        <taxon>Sordariomycetes</taxon>
        <taxon>Xylariomycetidae</taxon>
        <taxon>Amphisphaeriales</taxon>
        <taxon>Apiosporaceae</taxon>
        <taxon>Apiospora</taxon>
    </lineage>
</organism>
<dbReference type="RefSeq" id="XP_066713320.1">
    <property type="nucleotide sequence ID" value="XM_066861150.1"/>
</dbReference>
<name>A0ABR1U710_9PEZI</name>
<dbReference type="PANTHER" id="PTHR12133:SF2">
    <property type="entry name" value="TRNA (ADENINE(58)-N(1))-METHYLTRANSFERASE CATALYTIC SUBUNIT TRMT61A"/>
    <property type="match status" value="1"/>
</dbReference>
<keyword evidence="8" id="KW-0539">Nucleus</keyword>
<evidence type="ECO:0000256" key="4">
    <source>
        <dbReference type="ARBA" id="ARBA00022603"/>
    </source>
</evidence>
<dbReference type="EMBL" id="JAQQWL010000010">
    <property type="protein sequence ID" value="KAK8054674.1"/>
    <property type="molecule type" value="Genomic_DNA"/>
</dbReference>